<proteinExistence type="predicted"/>
<dbReference type="EMBL" id="CP147250">
    <property type="protein sequence ID" value="WYJ79262.1"/>
    <property type="molecule type" value="Genomic_DNA"/>
</dbReference>
<accession>A0ABZ2SU31</accession>
<evidence type="ECO:0000313" key="2">
    <source>
        <dbReference type="Proteomes" id="UP000664360"/>
    </source>
</evidence>
<organism evidence="1 2">
    <name type="scientific">Candidatus Enterococcus mangumiae</name>
    <dbReference type="NCBI Taxonomy" id="2230878"/>
    <lineage>
        <taxon>Bacteria</taxon>
        <taxon>Bacillati</taxon>
        <taxon>Bacillota</taxon>
        <taxon>Bacilli</taxon>
        <taxon>Lactobacillales</taxon>
        <taxon>Enterococcaceae</taxon>
        <taxon>Enterococcus</taxon>
    </lineage>
</organism>
<reference evidence="1 2" key="1">
    <citation type="submission" date="2021-03" db="EMBL/GenBank/DDBJ databases">
        <authorList>
            <person name="Gilmore M.S."/>
            <person name="Schwartzman J."/>
            <person name="Van Tyne D."/>
            <person name="Martin M."/>
            <person name="Earl A.M."/>
            <person name="Manson A.L."/>
            <person name="Straub T."/>
            <person name="Salamzade R."/>
            <person name="Saavedra J."/>
            <person name="Lebreton F."/>
            <person name="Prichula J."/>
            <person name="Schaufler K."/>
            <person name="Gaca A."/>
            <person name="Sgardioli B."/>
            <person name="Wagenaar J."/>
            <person name="Strong T."/>
        </authorList>
    </citation>
    <scope>NUCLEOTIDE SEQUENCE [LARGE SCALE GENOMIC DNA]</scope>
    <source>
        <strain evidence="1 2">DIV1094</strain>
    </source>
</reference>
<dbReference type="RefSeq" id="WP_206856347.1">
    <property type="nucleotide sequence ID" value="NZ_CP147250.1"/>
</dbReference>
<name>A0ABZ2SU31_9ENTE</name>
<sequence length="85" mass="10422">MVEQQIKDISYYYHNPLEFEELLKNIELMERTDNLKDIIGLNTLETWIEDRIAHIKNLQELLDNYPDTQKKNKEYYWEITGRKKC</sequence>
<reference evidence="1 2" key="2">
    <citation type="submission" date="2024-03" db="EMBL/GenBank/DDBJ databases">
        <title>The Genome Sequence of Enterococcus sp. DIV1094.</title>
        <authorList>
            <consortium name="The Broad Institute Genomics Platform"/>
            <consortium name="The Broad Institute Microbial Omics Core"/>
            <consortium name="The Broad Institute Genomic Center for Infectious Diseases"/>
            <person name="Earl A."/>
            <person name="Manson A."/>
            <person name="Gilmore M."/>
            <person name="Schwartman J."/>
            <person name="Shea T."/>
            <person name="Abouelleil A."/>
            <person name="Cao P."/>
            <person name="Chapman S."/>
            <person name="Cusick C."/>
            <person name="Young S."/>
            <person name="Neafsey D."/>
            <person name="Nusbaum C."/>
            <person name="Birren B."/>
        </authorList>
    </citation>
    <scope>NUCLEOTIDE SEQUENCE [LARGE SCALE GENOMIC DNA]</scope>
    <source>
        <strain evidence="1 2">DIV1094</strain>
    </source>
</reference>
<evidence type="ECO:0000313" key="1">
    <source>
        <dbReference type="EMBL" id="WYJ79262.1"/>
    </source>
</evidence>
<gene>
    <name evidence="1" type="ORF">DOK79_000771</name>
</gene>
<keyword evidence="2" id="KW-1185">Reference proteome</keyword>
<dbReference type="Proteomes" id="UP000664360">
    <property type="component" value="Chromosome"/>
</dbReference>
<protein>
    <submittedName>
        <fullName evidence="1">Uncharacterized protein</fullName>
    </submittedName>
</protein>